<feature type="region of interest" description="Disordered" evidence="1">
    <location>
        <begin position="1"/>
        <end position="36"/>
    </location>
</feature>
<comment type="caution">
    <text evidence="2">The sequence shown here is derived from an EMBL/GenBank/DDBJ whole genome shotgun (WGS) entry which is preliminary data.</text>
</comment>
<evidence type="ECO:0000313" key="2">
    <source>
        <dbReference type="EMBL" id="RRT50343.1"/>
    </source>
</evidence>
<dbReference type="AlphaFoldDB" id="A0A426YF60"/>
<evidence type="ECO:0000256" key="1">
    <source>
        <dbReference type="SAM" id="MobiDB-lite"/>
    </source>
</evidence>
<accession>A0A426YF60</accession>
<feature type="compositionally biased region" description="Basic and acidic residues" evidence="1">
    <location>
        <begin position="20"/>
        <end position="29"/>
    </location>
</feature>
<name>A0A426YF60_ENSVE</name>
<reference evidence="2 3" key="1">
    <citation type="journal article" date="2014" name="Agronomy (Basel)">
        <title>A Draft Genome Sequence for Ensete ventricosum, the Drought-Tolerant Tree Against Hunger.</title>
        <authorList>
            <person name="Harrison J."/>
            <person name="Moore K.A."/>
            <person name="Paszkiewicz K."/>
            <person name="Jones T."/>
            <person name="Grant M."/>
            <person name="Ambacheew D."/>
            <person name="Muzemil S."/>
            <person name="Studholme D.J."/>
        </authorList>
    </citation>
    <scope>NUCLEOTIDE SEQUENCE [LARGE SCALE GENOMIC DNA]</scope>
</reference>
<evidence type="ECO:0000313" key="3">
    <source>
        <dbReference type="Proteomes" id="UP000287651"/>
    </source>
</evidence>
<dbReference type="Proteomes" id="UP000287651">
    <property type="component" value="Unassembled WGS sequence"/>
</dbReference>
<dbReference type="EMBL" id="AMZH03012814">
    <property type="protein sequence ID" value="RRT50343.1"/>
    <property type="molecule type" value="Genomic_DNA"/>
</dbReference>
<organism evidence="2 3">
    <name type="scientific">Ensete ventricosum</name>
    <name type="common">Abyssinian banana</name>
    <name type="synonym">Musa ensete</name>
    <dbReference type="NCBI Taxonomy" id="4639"/>
    <lineage>
        <taxon>Eukaryota</taxon>
        <taxon>Viridiplantae</taxon>
        <taxon>Streptophyta</taxon>
        <taxon>Embryophyta</taxon>
        <taxon>Tracheophyta</taxon>
        <taxon>Spermatophyta</taxon>
        <taxon>Magnoliopsida</taxon>
        <taxon>Liliopsida</taxon>
        <taxon>Zingiberales</taxon>
        <taxon>Musaceae</taxon>
        <taxon>Ensete</taxon>
    </lineage>
</organism>
<sequence>MWQASGGVKGGPTNPNEINSRTKDEDTKSRHQTSRRPHLPLLTCFTPIGPPSPRLLGSTSRGNKCQPTPGWNCDGFLADGFPSQLIGGVAYSFNASPSLSLRFSSPPSRFALFCIGSGRIGGGVGRGGYGIPQPPVSRADDAAVRGAAAAAAEGR</sequence>
<gene>
    <name evidence="2" type="ORF">B296_00016765</name>
</gene>
<protein>
    <submittedName>
        <fullName evidence="2">Uncharacterized protein</fullName>
    </submittedName>
</protein>
<proteinExistence type="predicted"/>